<dbReference type="EMBL" id="BJUM01000001">
    <property type="protein sequence ID" value="GEK53292.1"/>
    <property type="molecule type" value="Genomic_DNA"/>
</dbReference>
<dbReference type="RefSeq" id="WP_089346436.1">
    <property type="nucleotide sequence ID" value="NZ_BJUM01000001.1"/>
</dbReference>
<dbReference type="InterPro" id="IPR029068">
    <property type="entry name" value="Glyas_Bleomycin-R_OHBP_Dase"/>
</dbReference>
<evidence type="ECO:0000313" key="2">
    <source>
        <dbReference type="EMBL" id="GEK53292.1"/>
    </source>
</evidence>
<dbReference type="Gene3D" id="3.10.180.10">
    <property type="entry name" value="2,3-Dihydroxybiphenyl 1,2-Dioxygenase, domain 1"/>
    <property type="match status" value="2"/>
</dbReference>
<dbReference type="InterPro" id="IPR004360">
    <property type="entry name" value="Glyas_Fos-R_dOase_dom"/>
</dbReference>
<protein>
    <submittedName>
        <fullName evidence="2">Glyoxalase</fullName>
    </submittedName>
</protein>
<proteinExistence type="predicted"/>
<dbReference type="PANTHER" id="PTHR33993:SF14">
    <property type="entry name" value="GB|AAF24581.1"/>
    <property type="match status" value="1"/>
</dbReference>
<comment type="caution">
    <text evidence="2">The sequence shown here is derived from an EMBL/GenBank/DDBJ whole genome shotgun (WGS) entry which is preliminary data.</text>
</comment>
<dbReference type="Proteomes" id="UP000321419">
    <property type="component" value="Unassembled WGS sequence"/>
</dbReference>
<feature type="domain" description="VOC" evidence="1">
    <location>
        <begin position="143"/>
        <end position="259"/>
    </location>
</feature>
<feature type="domain" description="VOC" evidence="1">
    <location>
        <begin position="11"/>
        <end position="129"/>
    </location>
</feature>
<keyword evidence="3" id="KW-1185">Reference proteome</keyword>
<gene>
    <name evidence="2" type="ORF">PES01_01370</name>
</gene>
<dbReference type="PANTHER" id="PTHR33993">
    <property type="entry name" value="GLYOXALASE-RELATED"/>
    <property type="match status" value="1"/>
</dbReference>
<name>A0A510XQI4_9GAMM</name>
<dbReference type="InterPro" id="IPR037523">
    <property type="entry name" value="VOC_core"/>
</dbReference>
<reference evidence="2 3" key="1">
    <citation type="submission" date="2019-07" db="EMBL/GenBank/DDBJ databases">
        <title>Whole genome shotgun sequence of Pseudoalteromonas espejiana NBRC 102222.</title>
        <authorList>
            <person name="Hosoyama A."/>
            <person name="Uohara A."/>
            <person name="Ohji S."/>
            <person name="Ichikawa N."/>
        </authorList>
    </citation>
    <scope>NUCLEOTIDE SEQUENCE [LARGE SCALE GENOMIC DNA]</scope>
    <source>
        <strain evidence="2 3">NBRC 102222</strain>
    </source>
</reference>
<dbReference type="CDD" id="cd07247">
    <property type="entry name" value="SgaA_N_like"/>
    <property type="match status" value="2"/>
</dbReference>
<dbReference type="AlphaFoldDB" id="A0A510XQI4"/>
<evidence type="ECO:0000259" key="1">
    <source>
        <dbReference type="PROSITE" id="PS51819"/>
    </source>
</evidence>
<dbReference type="InterPro" id="IPR052164">
    <property type="entry name" value="Anthracycline_SecMetBiosynth"/>
</dbReference>
<dbReference type="PROSITE" id="PS51819">
    <property type="entry name" value="VOC"/>
    <property type="match status" value="2"/>
</dbReference>
<sequence>MNNKNNYPQGVFCWAELCTCNWKEGKAFYTSLFGWGSDDQPIGDDEYYTMLQKQGDDIAAMYQMPQAQIKDELPGYWLTYIAVEDVDACAIKAKELGAQIIAGPHNVMDAGRMLMLKDTAGATVALWQGNEHIGCKRPGELTTPYWHEMATRDATASSNFYCELLGWKSQLKPMDGMDYTLFLIDDKPVAGMIEMTNEWPDDVPPHWMIYFAVDSCDSYVDKAVDLGAQVCVPVTDIEDVGRFSVVCDPQGSVFSIIEPALDELNA</sequence>
<dbReference type="OrthoDB" id="9793039at2"/>
<evidence type="ECO:0000313" key="3">
    <source>
        <dbReference type="Proteomes" id="UP000321419"/>
    </source>
</evidence>
<accession>A0A510XQI4</accession>
<organism evidence="2 3">
    <name type="scientific">Pseudoalteromonas espejiana</name>
    <dbReference type="NCBI Taxonomy" id="28107"/>
    <lineage>
        <taxon>Bacteria</taxon>
        <taxon>Pseudomonadati</taxon>
        <taxon>Pseudomonadota</taxon>
        <taxon>Gammaproteobacteria</taxon>
        <taxon>Alteromonadales</taxon>
        <taxon>Pseudoalteromonadaceae</taxon>
        <taxon>Pseudoalteromonas</taxon>
    </lineage>
</organism>
<dbReference type="Pfam" id="PF00903">
    <property type="entry name" value="Glyoxalase"/>
    <property type="match status" value="2"/>
</dbReference>
<dbReference type="SUPFAM" id="SSF54593">
    <property type="entry name" value="Glyoxalase/Bleomycin resistance protein/Dihydroxybiphenyl dioxygenase"/>
    <property type="match status" value="2"/>
</dbReference>